<feature type="compositionally biased region" description="Low complexity" evidence="1">
    <location>
        <begin position="368"/>
        <end position="384"/>
    </location>
</feature>
<accession>A0AAD6WZ17</accession>
<feature type="region of interest" description="Disordered" evidence="1">
    <location>
        <begin position="1"/>
        <end position="93"/>
    </location>
</feature>
<evidence type="ECO:0000313" key="3">
    <source>
        <dbReference type="EMBL" id="KAJ7036062.1"/>
    </source>
</evidence>
<reference evidence="2" key="1">
    <citation type="submission" date="2023-03" db="EMBL/GenBank/DDBJ databases">
        <title>Massive genome expansion in bonnet fungi (Mycena s.s.) driven by repeated elements and novel gene families across ecological guilds.</title>
        <authorList>
            <consortium name="Lawrence Berkeley National Laboratory"/>
            <person name="Harder C.B."/>
            <person name="Miyauchi S."/>
            <person name="Viragh M."/>
            <person name="Kuo A."/>
            <person name="Thoen E."/>
            <person name="Andreopoulos B."/>
            <person name="Lu D."/>
            <person name="Skrede I."/>
            <person name="Drula E."/>
            <person name="Henrissat B."/>
            <person name="Morin E."/>
            <person name="Kohler A."/>
            <person name="Barry K."/>
            <person name="LaButti K."/>
            <person name="Morin E."/>
            <person name="Salamov A."/>
            <person name="Lipzen A."/>
            <person name="Mereny Z."/>
            <person name="Hegedus B."/>
            <person name="Baldrian P."/>
            <person name="Stursova M."/>
            <person name="Weitz H."/>
            <person name="Taylor A."/>
            <person name="Grigoriev I.V."/>
            <person name="Nagy L.G."/>
            <person name="Martin F."/>
            <person name="Kauserud H."/>
        </authorList>
    </citation>
    <scope>NUCLEOTIDE SEQUENCE</scope>
    <source>
        <strain evidence="2">CBHHK200</strain>
    </source>
</reference>
<dbReference type="EMBL" id="JARJCM010000046">
    <property type="protein sequence ID" value="KAJ7036062.1"/>
    <property type="molecule type" value="Genomic_DNA"/>
</dbReference>
<sequence>MAKGNGAPKRRPAAAKPKPKQVAKKTQESDGEYEESASVPAKRGRKPVDPRSPLPDRKHRNTHPGELPGVQASKKRTHEQVVEAESREEARRRRLAELEVQKIAILAEMELEAEQDAVRESNSVVKNLDDHNTDFDAASDVESPRYIPPDEFTGQAAMSDDDDMGSGGPYLDDLPQHSSPDHRMDAVVRAQLQEESQRIMVMLNSQTAQQAVIPVARPRGQKKGAIRMAVDATKAQIKEGKQSGGDSIQATDPKKLKPLFQFPAGLKNNWQKSADKSGPVVSRSSGKKSTAEIVTPLGGLIDDDGLAARPSKSVGGTSTGARSLGRKNDLIHFVGDSDDEVEVLPPAKARKQQPRKANVKAEPAGPAPLATTSSVTLVSSSPSPQIPSIIESRWRRFSLPTLTNLLGSSLKPFECGTDLEELQDAFNRANPAIRYQLVYGDPVHSKIRTLMYNRRALFPIQAALVVKNFFSGVKFVTAEDPVTEIKEYVAYALRTDGPMLYLDPAPKNIVNTKQPGYTHPEGYCESAFIIDVLKPFASKLSGSQKDYGHLHGAVGLAAAALEKQFQMWATGEHVAILEDFSRETAGDIIDDYIANTLSFPPHRWDRINTRCGICLEAVAPTISMSSKSRRSYVASSP</sequence>
<feature type="region of interest" description="Disordered" evidence="1">
    <location>
        <begin position="346"/>
        <end position="384"/>
    </location>
</feature>
<evidence type="ECO:0000313" key="4">
    <source>
        <dbReference type="Proteomes" id="UP001218188"/>
    </source>
</evidence>
<gene>
    <name evidence="3" type="ORF">C8F04DRAFT_1096783</name>
    <name evidence="2" type="ORF">C8F04DRAFT_1126039</name>
</gene>
<keyword evidence="4" id="KW-1185">Reference proteome</keyword>
<evidence type="ECO:0000313" key="2">
    <source>
        <dbReference type="EMBL" id="KAJ7026199.1"/>
    </source>
</evidence>
<comment type="caution">
    <text evidence="2">The sequence shown here is derived from an EMBL/GenBank/DDBJ whole genome shotgun (WGS) entry which is preliminary data.</text>
</comment>
<feature type="compositionally biased region" description="Basic and acidic residues" evidence="1">
    <location>
        <begin position="78"/>
        <end position="93"/>
    </location>
</feature>
<evidence type="ECO:0000256" key="1">
    <source>
        <dbReference type="SAM" id="MobiDB-lite"/>
    </source>
</evidence>
<feature type="compositionally biased region" description="Basic residues" evidence="1">
    <location>
        <begin position="348"/>
        <end position="358"/>
    </location>
</feature>
<name>A0AAD6WZ17_9AGAR</name>
<dbReference type="AlphaFoldDB" id="A0AAD6WZ17"/>
<dbReference type="Proteomes" id="UP001218188">
    <property type="component" value="Unassembled WGS sequence"/>
</dbReference>
<dbReference type="EMBL" id="JARJCM010000142">
    <property type="protein sequence ID" value="KAJ7026199.1"/>
    <property type="molecule type" value="Genomic_DNA"/>
</dbReference>
<protein>
    <submittedName>
        <fullName evidence="2">Uncharacterized protein</fullName>
    </submittedName>
</protein>
<organism evidence="2 4">
    <name type="scientific">Mycena alexandri</name>
    <dbReference type="NCBI Taxonomy" id="1745969"/>
    <lineage>
        <taxon>Eukaryota</taxon>
        <taxon>Fungi</taxon>
        <taxon>Dikarya</taxon>
        <taxon>Basidiomycota</taxon>
        <taxon>Agaricomycotina</taxon>
        <taxon>Agaricomycetes</taxon>
        <taxon>Agaricomycetidae</taxon>
        <taxon>Agaricales</taxon>
        <taxon>Marasmiineae</taxon>
        <taxon>Mycenaceae</taxon>
        <taxon>Mycena</taxon>
    </lineage>
</organism>
<proteinExistence type="predicted"/>
<feature type="compositionally biased region" description="Basic residues" evidence="1">
    <location>
        <begin position="8"/>
        <end position="23"/>
    </location>
</feature>